<sequence>MRTCFSSHVHATAGATSPLALTNSGGILAASLNLTFVSVVLSSQNTPLNVLALQETSDFFRRLLTAKHPMGESHFNGLESPSNPRNFIFLALLPPLAASLPRCHCSVSMALIAGSVPVNAFPNLTRLRILGCKTLASLSHLNALLSRSPRLQHVIWACFGLSKDTNCSPASTIPLGYLQTLQAAVDVRFCQGFAVFWWQSKGPSTSSHFAIGERCVSRSKRAGALLPFSNLYQVLPAAYSLATMASSAASNQQDRGVLGRVLSSCRASRPASDGGDYDGLHDIGQLRLPSCMHTLLLRQ</sequence>
<reference evidence="1 2" key="1">
    <citation type="submission" date="2016-07" db="EMBL/GenBank/DDBJ databases">
        <title>Draft genome of the white-rot fungus Obba rivulosa 3A-2.</title>
        <authorList>
            <consortium name="DOE Joint Genome Institute"/>
            <person name="Miettinen O."/>
            <person name="Riley R."/>
            <person name="Acob R."/>
            <person name="Barry K."/>
            <person name="Cullen D."/>
            <person name="De Vries R."/>
            <person name="Hainaut M."/>
            <person name="Hatakka A."/>
            <person name="Henrissat B."/>
            <person name="Hilden K."/>
            <person name="Kuo R."/>
            <person name="Labutti K."/>
            <person name="Lipzen A."/>
            <person name="Makela M.R."/>
            <person name="Sandor L."/>
            <person name="Spatafora J.W."/>
            <person name="Grigoriev I.V."/>
            <person name="Hibbett D.S."/>
        </authorList>
    </citation>
    <scope>NUCLEOTIDE SEQUENCE [LARGE SCALE GENOMIC DNA]</scope>
    <source>
        <strain evidence="1 2">3A-2</strain>
    </source>
</reference>
<organism evidence="1 2">
    <name type="scientific">Obba rivulosa</name>
    <dbReference type="NCBI Taxonomy" id="1052685"/>
    <lineage>
        <taxon>Eukaryota</taxon>
        <taxon>Fungi</taxon>
        <taxon>Dikarya</taxon>
        <taxon>Basidiomycota</taxon>
        <taxon>Agaricomycotina</taxon>
        <taxon>Agaricomycetes</taxon>
        <taxon>Polyporales</taxon>
        <taxon>Gelatoporiaceae</taxon>
        <taxon>Obba</taxon>
    </lineage>
</organism>
<accession>A0A8E2DSW6</accession>
<gene>
    <name evidence="1" type="ORF">OBBRIDRAFT_641709</name>
</gene>
<protein>
    <submittedName>
        <fullName evidence="1">Uncharacterized protein</fullName>
    </submittedName>
</protein>
<name>A0A8E2DSW6_9APHY</name>
<evidence type="ECO:0000313" key="1">
    <source>
        <dbReference type="EMBL" id="OCH95086.1"/>
    </source>
</evidence>
<dbReference type="Proteomes" id="UP000250043">
    <property type="component" value="Unassembled WGS sequence"/>
</dbReference>
<dbReference type="EMBL" id="KV722338">
    <property type="protein sequence ID" value="OCH95086.1"/>
    <property type="molecule type" value="Genomic_DNA"/>
</dbReference>
<keyword evidence="2" id="KW-1185">Reference proteome</keyword>
<proteinExistence type="predicted"/>
<dbReference type="AlphaFoldDB" id="A0A8E2DSW6"/>
<evidence type="ECO:0000313" key="2">
    <source>
        <dbReference type="Proteomes" id="UP000250043"/>
    </source>
</evidence>